<dbReference type="PANTHER" id="PTHR43046:SF2">
    <property type="entry name" value="8-OXO-DGTP DIPHOSPHATASE-RELATED"/>
    <property type="match status" value="1"/>
</dbReference>
<keyword evidence="5" id="KW-1185">Reference proteome</keyword>
<reference evidence="5" key="1">
    <citation type="submission" date="2014-09" db="EMBL/GenBank/DDBJ databases">
        <authorList>
            <person name="Illeghems K.G."/>
        </authorList>
    </citation>
    <scope>NUCLEOTIDE SEQUENCE [LARGE SCALE GENOMIC DNA]</scope>
    <source>
        <strain evidence="5">108B</strain>
    </source>
</reference>
<feature type="domain" description="Nudix hydrolase" evidence="3">
    <location>
        <begin position="6"/>
        <end position="134"/>
    </location>
</feature>
<sequence length="145" mass="15853">MSDASSIIRIATALIMNPHGKILLVRKAGTTAFMQAGGKLDAGETARQAVVRELKEELSLQIEAESIDHIGSFRAPAANEPGWDVVADCFYVPCSTEVSPEAEIEEVLWIDPLSPPDIELAPLTRDHILPLAQKRLREGDEDRLP</sequence>
<accession>A0A0U5EZZ2</accession>
<dbReference type="SUPFAM" id="SSF55811">
    <property type="entry name" value="Nudix"/>
    <property type="match status" value="1"/>
</dbReference>
<dbReference type="InterPro" id="IPR000086">
    <property type="entry name" value="NUDIX_hydrolase_dom"/>
</dbReference>
<dbReference type="Gene3D" id="3.90.79.10">
    <property type="entry name" value="Nucleoside Triphosphate Pyrophosphohydrolase"/>
    <property type="match status" value="1"/>
</dbReference>
<dbReference type="PANTHER" id="PTHR43046">
    <property type="entry name" value="GDP-MANNOSE MANNOSYL HYDROLASE"/>
    <property type="match status" value="1"/>
</dbReference>
<dbReference type="AlphaFoldDB" id="A0A0U5EZZ2"/>
<dbReference type="RefSeq" id="WP_082666736.1">
    <property type="nucleotide sequence ID" value="NZ_LN606600.1"/>
</dbReference>
<evidence type="ECO:0000256" key="2">
    <source>
        <dbReference type="ARBA" id="ARBA00022801"/>
    </source>
</evidence>
<proteinExistence type="predicted"/>
<dbReference type="Pfam" id="PF00293">
    <property type="entry name" value="NUDIX"/>
    <property type="match status" value="1"/>
</dbReference>
<dbReference type="Proteomes" id="UP000056109">
    <property type="component" value="Chromosome I"/>
</dbReference>
<organism evidence="4 5">
    <name type="scientific">Acetobacter senegalensis</name>
    <dbReference type="NCBI Taxonomy" id="446692"/>
    <lineage>
        <taxon>Bacteria</taxon>
        <taxon>Pseudomonadati</taxon>
        <taxon>Pseudomonadota</taxon>
        <taxon>Alphaproteobacteria</taxon>
        <taxon>Acetobacterales</taxon>
        <taxon>Acetobacteraceae</taxon>
        <taxon>Acetobacter</taxon>
    </lineage>
</organism>
<evidence type="ECO:0000256" key="1">
    <source>
        <dbReference type="ARBA" id="ARBA00001946"/>
    </source>
</evidence>
<dbReference type="InterPro" id="IPR015797">
    <property type="entry name" value="NUDIX_hydrolase-like_dom_sf"/>
</dbReference>
<dbReference type="GeneID" id="34784360"/>
<gene>
    <name evidence="4" type="ORF">ASN_3413</name>
</gene>
<evidence type="ECO:0000313" key="5">
    <source>
        <dbReference type="Proteomes" id="UP000056109"/>
    </source>
</evidence>
<evidence type="ECO:0000259" key="3">
    <source>
        <dbReference type="PROSITE" id="PS51462"/>
    </source>
</evidence>
<dbReference type="PROSITE" id="PS51462">
    <property type="entry name" value="NUDIX"/>
    <property type="match status" value="1"/>
</dbReference>
<dbReference type="PATRIC" id="fig|446692.3.peg.3616"/>
<dbReference type="GO" id="GO:0016787">
    <property type="term" value="F:hydrolase activity"/>
    <property type="evidence" value="ECO:0007669"/>
    <property type="project" value="UniProtKB-KW"/>
</dbReference>
<comment type="cofactor">
    <cofactor evidence="1">
        <name>Mg(2+)</name>
        <dbReference type="ChEBI" id="CHEBI:18420"/>
    </cofactor>
</comment>
<dbReference type="KEGG" id="asz:ASN_3413"/>
<name>A0A0U5EZZ2_9PROT</name>
<keyword evidence="2 4" id="KW-0378">Hydrolase</keyword>
<protein>
    <submittedName>
        <fullName evidence="4">NUDIX hydrolase</fullName>
    </submittedName>
</protein>
<evidence type="ECO:0000313" key="4">
    <source>
        <dbReference type="EMBL" id="CEF42646.1"/>
    </source>
</evidence>
<dbReference type="EMBL" id="LN606600">
    <property type="protein sequence ID" value="CEF42646.1"/>
    <property type="molecule type" value="Genomic_DNA"/>
</dbReference>
<dbReference type="CDD" id="cd04690">
    <property type="entry name" value="NUDIX_Hydrolase"/>
    <property type="match status" value="1"/>
</dbReference>